<proteinExistence type="predicted"/>
<gene>
    <name evidence="1" type="ORF">WA026_012313</name>
</gene>
<name>A0AAW1V032_9CUCU</name>
<keyword evidence="2" id="KW-1185">Reference proteome</keyword>
<comment type="caution">
    <text evidence="1">The sequence shown here is derived from an EMBL/GenBank/DDBJ whole genome shotgun (WGS) entry which is preliminary data.</text>
</comment>
<evidence type="ECO:0000313" key="1">
    <source>
        <dbReference type="EMBL" id="KAK9885560.1"/>
    </source>
</evidence>
<dbReference type="Proteomes" id="UP001431783">
    <property type="component" value="Unassembled WGS sequence"/>
</dbReference>
<sequence length="111" mass="12824">MNCNLQLKAVMTWATLISNQYKLRYVKTQSLTETELSNDGDEVNRDRDIISGIVEKFETALIQYGDMETIRTPIIPKQKPSIRLAKIRHVLDSEIWLAHFTQVYSIEDLAP</sequence>
<reference evidence="1 2" key="1">
    <citation type="submission" date="2023-03" db="EMBL/GenBank/DDBJ databases">
        <title>Genome insight into feeding habits of ladybird beetles.</title>
        <authorList>
            <person name="Li H.-S."/>
            <person name="Huang Y.-H."/>
            <person name="Pang H."/>
        </authorList>
    </citation>
    <scope>NUCLEOTIDE SEQUENCE [LARGE SCALE GENOMIC DNA]</scope>
    <source>
        <strain evidence="1">SYSU_2023b</strain>
        <tissue evidence="1">Whole body</tissue>
    </source>
</reference>
<organism evidence="1 2">
    <name type="scientific">Henosepilachna vigintioctopunctata</name>
    <dbReference type="NCBI Taxonomy" id="420089"/>
    <lineage>
        <taxon>Eukaryota</taxon>
        <taxon>Metazoa</taxon>
        <taxon>Ecdysozoa</taxon>
        <taxon>Arthropoda</taxon>
        <taxon>Hexapoda</taxon>
        <taxon>Insecta</taxon>
        <taxon>Pterygota</taxon>
        <taxon>Neoptera</taxon>
        <taxon>Endopterygota</taxon>
        <taxon>Coleoptera</taxon>
        <taxon>Polyphaga</taxon>
        <taxon>Cucujiformia</taxon>
        <taxon>Coccinelloidea</taxon>
        <taxon>Coccinellidae</taxon>
        <taxon>Epilachninae</taxon>
        <taxon>Epilachnini</taxon>
        <taxon>Henosepilachna</taxon>
    </lineage>
</organism>
<protein>
    <submittedName>
        <fullName evidence="1">Uncharacterized protein</fullName>
    </submittedName>
</protein>
<dbReference type="EMBL" id="JARQZJ010000096">
    <property type="protein sequence ID" value="KAK9885560.1"/>
    <property type="molecule type" value="Genomic_DNA"/>
</dbReference>
<evidence type="ECO:0000313" key="2">
    <source>
        <dbReference type="Proteomes" id="UP001431783"/>
    </source>
</evidence>
<accession>A0AAW1V032</accession>
<dbReference type="AlphaFoldDB" id="A0AAW1V032"/>